<feature type="transmembrane region" description="Helical" evidence="5">
    <location>
        <begin position="41"/>
        <end position="58"/>
    </location>
</feature>
<dbReference type="EMBL" id="KV454013">
    <property type="protein sequence ID" value="ODV96409.1"/>
    <property type="molecule type" value="Genomic_DNA"/>
</dbReference>
<dbReference type="Proteomes" id="UP000094236">
    <property type="component" value="Unassembled WGS sequence"/>
</dbReference>
<dbReference type="STRING" id="669874.A0A1E4TXF3"/>
<keyword evidence="8" id="KW-1185">Reference proteome</keyword>
<accession>A0A1E4TXF3</accession>
<keyword evidence="4 5" id="KW-0472">Membrane</keyword>
<dbReference type="PANTHER" id="PTHR15407">
    <property type="entry name" value="FUKUTIN-RELATED"/>
    <property type="match status" value="1"/>
</dbReference>
<evidence type="ECO:0000313" key="7">
    <source>
        <dbReference type="EMBL" id="ODV96409.1"/>
    </source>
</evidence>
<evidence type="ECO:0000313" key="8">
    <source>
        <dbReference type="Proteomes" id="UP000094236"/>
    </source>
</evidence>
<dbReference type="PANTHER" id="PTHR15407:SF28">
    <property type="entry name" value="RIBITOL-5-PHOSPHATE TRANSFERASE FKTN"/>
    <property type="match status" value="1"/>
</dbReference>
<name>A0A1E4TXF3_PACTA</name>
<protein>
    <recommendedName>
        <fullName evidence="6">LicD/FKTN/FKRP nucleotidyltransferase domain-containing protein</fullName>
    </recommendedName>
</protein>
<sequence length="691" mass="79902">MLRHKNVKDDEEFDGRLYVKQSSGFKSNFSDIISFFKRERTIKIIVPILYIISFIILFKDVGLKDELDSENSLTSYIYNFHDSFSSSSGSSTSQFNLPATTPEDDGSKNFEYFKYKADAVMLPIAPYKHIQESNDLRSTQLVYLHAIKQYLKKVKESGKNNPPQFDFHWKDWIDMSELNPLISEKPNCFIAGVLGSNIRTEWDGCIDIDSKDPNELHFYFQNPAVEPESEFRLALRAKSYLYSAAPIPERIVFLAGELAFVVKSANKRELAKNGMLVSFIKNKLDESNEQKEKIFRIEEDDVIKQPISASNLLHEIEIEIGRNLTTLDSPGFQYIEVDLSNFEFPPNKKKTKKALQARIANEKHFHNALVKQDDNSFESNYDWRFFEKTLDHQRHRAALHHTIRSWLQMSSNLGIITWLSRETLIGWGRNGLILPWETVIHFELPAKELIKLAMSFNNSLVVADASENSNTYLLDVSPHFMERTRENDGGASPEAPDARFIDTKTGVYIELNGLAVTDAELPDSIKKQHPSESKNRKNFANSGMGKFYRLKDILPLKKTLFEGRSANVPYNAMEITLTDYPDVVTTDDFFNYHYHDHLRLWIPAGKCNYVPQEDITLFENGQSSYIGACHDNNIWREYNMTEHATRFRKIEIESEEPLTISPKDDLPPLYPDYWLEDRIEYLNENYGYPKA</sequence>
<dbReference type="InterPro" id="IPR009644">
    <property type="entry name" value="FKTN/MNN4/W02B3.4-1"/>
</dbReference>
<evidence type="ECO:0000256" key="4">
    <source>
        <dbReference type="ARBA" id="ARBA00023136"/>
    </source>
</evidence>
<organism evidence="7 8">
    <name type="scientific">Pachysolen tannophilus NRRL Y-2460</name>
    <dbReference type="NCBI Taxonomy" id="669874"/>
    <lineage>
        <taxon>Eukaryota</taxon>
        <taxon>Fungi</taxon>
        <taxon>Dikarya</taxon>
        <taxon>Ascomycota</taxon>
        <taxon>Saccharomycotina</taxon>
        <taxon>Pichiomycetes</taxon>
        <taxon>Pachysolenaceae</taxon>
        <taxon>Pachysolen</taxon>
    </lineage>
</organism>
<dbReference type="GO" id="GO:0009100">
    <property type="term" value="P:glycoprotein metabolic process"/>
    <property type="evidence" value="ECO:0007669"/>
    <property type="project" value="UniProtKB-ARBA"/>
</dbReference>
<reference evidence="8" key="1">
    <citation type="submission" date="2016-05" db="EMBL/GenBank/DDBJ databases">
        <title>Comparative genomics of biotechnologically important yeasts.</title>
        <authorList>
            <consortium name="DOE Joint Genome Institute"/>
            <person name="Riley R."/>
            <person name="Haridas S."/>
            <person name="Wolfe K.H."/>
            <person name="Lopes M.R."/>
            <person name="Hittinger C.T."/>
            <person name="Goker M."/>
            <person name="Salamov A."/>
            <person name="Wisecaver J."/>
            <person name="Long T.M."/>
            <person name="Aerts A.L."/>
            <person name="Barry K."/>
            <person name="Choi C."/>
            <person name="Clum A."/>
            <person name="Coughlan A.Y."/>
            <person name="Deshpande S."/>
            <person name="Douglass A.P."/>
            <person name="Hanson S.J."/>
            <person name="Klenk H.-P."/>
            <person name="Labutti K."/>
            <person name="Lapidus A."/>
            <person name="Lindquist E."/>
            <person name="Lipzen A."/>
            <person name="Meier-Kolthoff J.P."/>
            <person name="Ohm R.A."/>
            <person name="Otillar R.P."/>
            <person name="Pangilinan J."/>
            <person name="Peng Y."/>
            <person name="Rokas A."/>
            <person name="Rosa C.A."/>
            <person name="Scheuner C."/>
            <person name="Sibirny A.A."/>
            <person name="Slot J.C."/>
            <person name="Stielow J.B."/>
            <person name="Sun H."/>
            <person name="Kurtzman C.P."/>
            <person name="Blackwell M."/>
            <person name="Grigoriev I.V."/>
            <person name="Jeffries T.W."/>
        </authorList>
    </citation>
    <scope>NUCLEOTIDE SEQUENCE [LARGE SCALE GENOMIC DNA]</scope>
    <source>
        <strain evidence="8">NRRL Y-2460</strain>
    </source>
</reference>
<evidence type="ECO:0000256" key="3">
    <source>
        <dbReference type="ARBA" id="ARBA00022989"/>
    </source>
</evidence>
<keyword evidence="3 5" id="KW-1133">Transmembrane helix</keyword>
<proteinExistence type="predicted"/>
<dbReference type="AlphaFoldDB" id="A0A1E4TXF3"/>
<dbReference type="OrthoDB" id="444255at2759"/>
<evidence type="ECO:0000256" key="1">
    <source>
        <dbReference type="ARBA" id="ARBA00004167"/>
    </source>
</evidence>
<feature type="domain" description="LicD/FKTN/FKRP nucleotidyltransferase" evidence="6">
    <location>
        <begin position="413"/>
        <end position="529"/>
    </location>
</feature>
<keyword evidence="2 5" id="KW-0812">Transmembrane</keyword>
<evidence type="ECO:0000259" key="6">
    <source>
        <dbReference type="Pfam" id="PF04991"/>
    </source>
</evidence>
<dbReference type="InterPro" id="IPR007074">
    <property type="entry name" value="LicD/FKTN/FKRP_NTP_transf"/>
</dbReference>
<dbReference type="GO" id="GO:0016020">
    <property type="term" value="C:membrane"/>
    <property type="evidence" value="ECO:0007669"/>
    <property type="project" value="UniProtKB-SubCell"/>
</dbReference>
<dbReference type="Pfam" id="PF04991">
    <property type="entry name" value="LicD"/>
    <property type="match status" value="1"/>
</dbReference>
<evidence type="ECO:0000256" key="5">
    <source>
        <dbReference type="SAM" id="Phobius"/>
    </source>
</evidence>
<gene>
    <name evidence="7" type="ORF">PACTADRAFT_49761</name>
</gene>
<comment type="subcellular location">
    <subcellularLocation>
        <location evidence="1">Membrane</location>
        <topology evidence="1">Single-pass membrane protein</topology>
    </subcellularLocation>
</comment>
<evidence type="ECO:0000256" key="2">
    <source>
        <dbReference type="ARBA" id="ARBA00022692"/>
    </source>
</evidence>